<dbReference type="EMBL" id="KV878207">
    <property type="protein sequence ID" value="OJI80494.1"/>
    <property type="molecule type" value="Genomic_DNA"/>
</dbReference>
<organism evidence="1 2">
    <name type="scientific">Aspergillus tubingensis (strain CBS 134.48)</name>
    <dbReference type="NCBI Taxonomy" id="767770"/>
    <lineage>
        <taxon>Eukaryota</taxon>
        <taxon>Fungi</taxon>
        <taxon>Dikarya</taxon>
        <taxon>Ascomycota</taxon>
        <taxon>Pezizomycotina</taxon>
        <taxon>Eurotiomycetes</taxon>
        <taxon>Eurotiomycetidae</taxon>
        <taxon>Eurotiales</taxon>
        <taxon>Aspergillaceae</taxon>
        <taxon>Aspergillus</taxon>
        <taxon>Aspergillus subgen. Circumdati</taxon>
    </lineage>
</organism>
<accession>A0A1L9MU45</accession>
<dbReference type="Proteomes" id="UP000184304">
    <property type="component" value="Unassembled WGS sequence"/>
</dbReference>
<protein>
    <submittedName>
        <fullName evidence="1">Uncharacterized protein</fullName>
    </submittedName>
</protein>
<sequence>MYIFVKFSHFIQSKYLPYSYIQPEGLREHFGHRAVGLSDRPDLDPSSKSQATALAVESMILE</sequence>
<dbReference type="AlphaFoldDB" id="A0A1L9MU45"/>
<reference evidence="2" key="1">
    <citation type="journal article" date="2017" name="Genome Biol.">
        <title>Comparative genomics reveals high biological diversity and specific adaptations in the industrially and medically important fungal genus Aspergillus.</title>
        <authorList>
            <person name="de Vries R.P."/>
            <person name="Riley R."/>
            <person name="Wiebenga A."/>
            <person name="Aguilar-Osorio G."/>
            <person name="Amillis S."/>
            <person name="Uchima C.A."/>
            <person name="Anderluh G."/>
            <person name="Asadollahi M."/>
            <person name="Askin M."/>
            <person name="Barry K."/>
            <person name="Battaglia E."/>
            <person name="Bayram O."/>
            <person name="Benocci T."/>
            <person name="Braus-Stromeyer S.A."/>
            <person name="Caldana C."/>
            <person name="Canovas D."/>
            <person name="Cerqueira G.C."/>
            <person name="Chen F."/>
            <person name="Chen W."/>
            <person name="Choi C."/>
            <person name="Clum A."/>
            <person name="Dos Santos R.A."/>
            <person name="Damasio A.R."/>
            <person name="Diallinas G."/>
            <person name="Emri T."/>
            <person name="Fekete E."/>
            <person name="Flipphi M."/>
            <person name="Freyberg S."/>
            <person name="Gallo A."/>
            <person name="Gournas C."/>
            <person name="Habgood R."/>
            <person name="Hainaut M."/>
            <person name="Harispe M.L."/>
            <person name="Henrissat B."/>
            <person name="Hilden K.S."/>
            <person name="Hope R."/>
            <person name="Hossain A."/>
            <person name="Karabika E."/>
            <person name="Karaffa L."/>
            <person name="Karanyi Z."/>
            <person name="Krasevec N."/>
            <person name="Kuo A."/>
            <person name="Kusch H."/>
            <person name="LaButti K."/>
            <person name="Lagendijk E.L."/>
            <person name="Lapidus A."/>
            <person name="Levasseur A."/>
            <person name="Lindquist E."/>
            <person name="Lipzen A."/>
            <person name="Logrieco A.F."/>
            <person name="MacCabe A."/>
            <person name="Maekelae M.R."/>
            <person name="Malavazi I."/>
            <person name="Melin P."/>
            <person name="Meyer V."/>
            <person name="Mielnichuk N."/>
            <person name="Miskei M."/>
            <person name="Molnar A.P."/>
            <person name="Mule G."/>
            <person name="Ngan C.Y."/>
            <person name="Orejas M."/>
            <person name="Orosz E."/>
            <person name="Ouedraogo J.P."/>
            <person name="Overkamp K.M."/>
            <person name="Park H.-S."/>
            <person name="Perrone G."/>
            <person name="Piumi F."/>
            <person name="Punt P.J."/>
            <person name="Ram A.F."/>
            <person name="Ramon A."/>
            <person name="Rauscher S."/>
            <person name="Record E."/>
            <person name="Riano-Pachon D.M."/>
            <person name="Robert V."/>
            <person name="Roehrig J."/>
            <person name="Ruller R."/>
            <person name="Salamov A."/>
            <person name="Salih N.S."/>
            <person name="Samson R.A."/>
            <person name="Sandor E."/>
            <person name="Sanguinetti M."/>
            <person name="Schuetze T."/>
            <person name="Sepcic K."/>
            <person name="Shelest E."/>
            <person name="Sherlock G."/>
            <person name="Sophianopoulou V."/>
            <person name="Squina F.M."/>
            <person name="Sun H."/>
            <person name="Susca A."/>
            <person name="Todd R.B."/>
            <person name="Tsang A."/>
            <person name="Unkles S.E."/>
            <person name="van de Wiele N."/>
            <person name="van Rossen-Uffink D."/>
            <person name="Oliveira J.V."/>
            <person name="Vesth T.C."/>
            <person name="Visser J."/>
            <person name="Yu J.-H."/>
            <person name="Zhou M."/>
            <person name="Andersen M.R."/>
            <person name="Archer D.B."/>
            <person name="Baker S.E."/>
            <person name="Benoit I."/>
            <person name="Brakhage A.A."/>
            <person name="Braus G.H."/>
            <person name="Fischer R."/>
            <person name="Frisvad J.C."/>
            <person name="Goldman G.H."/>
            <person name="Houbraken J."/>
            <person name="Oakley B."/>
            <person name="Pocsi I."/>
            <person name="Scazzocchio C."/>
            <person name="Seiboth B."/>
            <person name="vanKuyk P.A."/>
            <person name="Wortman J."/>
            <person name="Dyer P.S."/>
            <person name="Grigoriev I.V."/>
        </authorList>
    </citation>
    <scope>NUCLEOTIDE SEQUENCE [LARGE SCALE GENOMIC DNA]</scope>
    <source>
        <strain evidence="2">CBS 134.48</strain>
    </source>
</reference>
<dbReference type="VEuPathDB" id="FungiDB:ASPTUDRAFT_47582"/>
<proteinExistence type="predicted"/>
<evidence type="ECO:0000313" key="2">
    <source>
        <dbReference type="Proteomes" id="UP000184304"/>
    </source>
</evidence>
<gene>
    <name evidence="1" type="ORF">ASPTUDRAFT_47582</name>
</gene>
<name>A0A1L9MU45_ASPTC</name>
<evidence type="ECO:0000313" key="1">
    <source>
        <dbReference type="EMBL" id="OJI80494.1"/>
    </source>
</evidence>
<keyword evidence="2" id="KW-1185">Reference proteome</keyword>